<dbReference type="EMBL" id="JAXQNO010000019">
    <property type="protein sequence ID" value="KAK4774379.1"/>
    <property type="molecule type" value="Genomic_DNA"/>
</dbReference>
<comment type="caution">
    <text evidence="2">The sequence shown here is derived from an EMBL/GenBank/DDBJ whole genome shotgun (WGS) entry which is preliminary data.</text>
</comment>
<protein>
    <submittedName>
        <fullName evidence="2">Uncharacterized protein</fullName>
    </submittedName>
</protein>
<keyword evidence="3" id="KW-1185">Reference proteome</keyword>
<sequence length="247" mass="27294">MMMQQPDMIHCVDAPKLTVLERQRARLLKWQLEQGTPPLFQQQTQSYYNDAAGGSSSSFPLGIENSMGLGQVLNQCKMMNTSPGIEDWSPLGKIEVPCHAIGDGMGADSSPSYEASYGSISRTASCPPTVAMAAADGYVAVAVEKLSAPVGRDSLKKRKLETLQSIKVFFTPCPHVSILASKKSGKKEKVFIFQMKKEEKNRRGNGNSQLYSIVYVIRVMWRIRGSKVSPTRRNRRLQSKATTKTAM</sequence>
<evidence type="ECO:0000313" key="3">
    <source>
        <dbReference type="Proteomes" id="UP001346149"/>
    </source>
</evidence>
<organism evidence="2 3">
    <name type="scientific">Trapa natans</name>
    <name type="common">Water chestnut</name>
    <dbReference type="NCBI Taxonomy" id="22666"/>
    <lineage>
        <taxon>Eukaryota</taxon>
        <taxon>Viridiplantae</taxon>
        <taxon>Streptophyta</taxon>
        <taxon>Embryophyta</taxon>
        <taxon>Tracheophyta</taxon>
        <taxon>Spermatophyta</taxon>
        <taxon>Magnoliopsida</taxon>
        <taxon>eudicotyledons</taxon>
        <taxon>Gunneridae</taxon>
        <taxon>Pentapetalae</taxon>
        <taxon>rosids</taxon>
        <taxon>malvids</taxon>
        <taxon>Myrtales</taxon>
        <taxon>Lythraceae</taxon>
        <taxon>Trapa</taxon>
    </lineage>
</organism>
<dbReference type="Proteomes" id="UP001346149">
    <property type="component" value="Unassembled WGS sequence"/>
</dbReference>
<gene>
    <name evidence="2" type="ORF">SAY86_009314</name>
</gene>
<proteinExistence type="predicted"/>
<evidence type="ECO:0000256" key="1">
    <source>
        <dbReference type="SAM" id="MobiDB-lite"/>
    </source>
</evidence>
<dbReference type="AlphaFoldDB" id="A0AAN7QPQ7"/>
<feature type="region of interest" description="Disordered" evidence="1">
    <location>
        <begin position="228"/>
        <end position="247"/>
    </location>
</feature>
<reference evidence="2 3" key="1">
    <citation type="journal article" date="2023" name="Hortic Res">
        <title>Pangenome of water caltrop reveals structural variations and asymmetric subgenome divergence after allopolyploidization.</title>
        <authorList>
            <person name="Zhang X."/>
            <person name="Chen Y."/>
            <person name="Wang L."/>
            <person name="Yuan Y."/>
            <person name="Fang M."/>
            <person name="Shi L."/>
            <person name="Lu R."/>
            <person name="Comes H.P."/>
            <person name="Ma Y."/>
            <person name="Chen Y."/>
            <person name="Huang G."/>
            <person name="Zhou Y."/>
            <person name="Zheng Z."/>
            <person name="Qiu Y."/>
        </authorList>
    </citation>
    <scope>NUCLEOTIDE SEQUENCE [LARGE SCALE GENOMIC DNA]</scope>
    <source>
        <strain evidence="2">F231</strain>
    </source>
</reference>
<evidence type="ECO:0000313" key="2">
    <source>
        <dbReference type="EMBL" id="KAK4774379.1"/>
    </source>
</evidence>
<name>A0AAN7QPQ7_TRANT</name>
<accession>A0AAN7QPQ7</accession>